<sequence>MQTPEEKEEEEEEGERKEERAGEPTGRGSQLSVSPLCRAEQLLSALPLSLSSSHTLSPFLFLLPELSGAGAATERSCTMLPWRRNKFVLVEDEGKSKPKSLGTGLTYHSILSSLLRSCPDLLPDCPFDWVGNIFHTKRQKVELNKEDPVYNVRYLGSVVTITAKGDGCTREAVAKIWARSNYGEQSVKMRLTVGPQGIRMSADKSGKKKPVHLYSLNRITHCGNDPSRPKILAWIYRHQVKNMAVVLRCHAVLVSKSEKARVIANSLLQNATAAFGEFKRLKRQSDFRHCQQQLLGEEAVPLMPLRRLLNGQCHYRPPADSPGCATRLCSITEEEEEEEEDEEDSEYGVQEMKRPVEDVEEQQGKQVFTTNTDPTQLLSELDIGDIVRLEQCQIHFVRDGNNNTFTFVTSLV</sequence>
<comment type="caution">
    <text evidence="3">The sequence shown here is derived from an EMBL/GenBank/DDBJ whole genome shotgun (WGS) entry which is preliminary data.</text>
</comment>
<reference evidence="3 4" key="1">
    <citation type="submission" date="2019-03" db="EMBL/GenBank/DDBJ databases">
        <title>First draft genome of Liparis tanakae, snailfish: a comprehensive survey of snailfish specific genes.</title>
        <authorList>
            <person name="Kim W."/>
            <person name="Song I."/>
            <person name="Jeong J.-H."/>
            <person name="Kim D."/>
            <person name="Kim S."/>
            <person name="Ryu S."/>
            <person name="Song J.Y."/>
            <person name="Lee S.K."/>
        </authorList>
    </citation>
    <scope>NUCLEOTIDE SEQUENCE [LARGE SCALE GENOMIC DNA]</scope>
    <source>
        <tissue evidence="3">Muscle</tissue>
    </source>
</reference>
<dbReference type="Gene3D" id="2.30.29.30">
    <property type="entry name" value="Pleckstrin-homology domain (PH domain)/Phosphotyrosine-binding domain (PTB)"/>
    <property type="match status" value="1"/>
</dbReference>
<dbReference type="InterPro" id="IPR006020">
    <property type="entry name" value="PTB/PI_dom"/>
</dbReference>
<dbReference type="SUPFAM" id="SSF50729">
    <property type="entry name" value="PH domain-like"/>
    <property type="match status" value="1"/>
</dbReference>
<dbReference type="InterPro" id="IPR011993">
    <property type="entry name" value="PH-like_dom_sf"/>
</dbReference>
<dbReference type="Proteomes" id="UP000314294">
    <property type="component" value="Unassembled WGS sequence"/>
</dbReference>
<gene>
    <name evidence="3" type="primary">FAM43B</name>
    <name evidence="3" type="ORF">EYF80_053036</name>
</gene>
<name>A0A4Z2F7G7_9TELE</name>
<dbReference type="AlphaFoldDB" id="A0A4Z2F7G7"/>
<keyword evidence="4" id="KW-1185">Reference proteome</keyword>
<dbReference type="OrthoDB" id="5962185at2759"/>
<dbReference type="PANTHER" id="PTHR11232:SF34">
    <property type="entry name" value="PROTEIN FAM43B"/>
    <property type="match status" value="1"/>
</dbReference>
<dbReference type="EMBL" id="SRLO01001570">
    <property type="protein sequence ID" value="TNN36803.1"/>
    <property type="molecule type" value="Genomic_DNA"/>
</dbReference>
<proteinExistence type="predicted"/>
<feature type="domain" description="PID" evidence="2">
    <location>
        <begin position="145"/>
        <end position="284"/>
    </location>
</feature>
<feature type="region of interest" description="Disordered" evidence="1">
    <location>
        <begin position="1"/>
        <end position="32"/>
    </location>
</feature>
<organism evidence="3 4">
    <name type="scientific">Liparis tanakae</name>
    <name type="common">Tanaka's snailfish</name>
    <dbReference type="NCBI Taxonomy" id="230148"/>
    <lineage>
        <taxon>Eukaryota</taxon>
        <taxon>Metazoa</taxon>
        <taxon>Chordata</taxon>
        <taxon>Craniata</taxon>
        <taxon>Vertebrata</taxon>
        <taxon>Euteleostomi</taxon>
        <taxon>Actinopterygii</taxon>
        <taxon>Neopterygii</taxon>
        <taxon>Teleostei</taxon>
        <taxon>Neoteleostei</taxon>
        <taxon>Acanthomorphata</taxon>
        <taxon>Eupercaria</taxon>
        <taxon>Perciformes</taxon>
        <taxon>Cottioidei</taxon>
        <taxon>Cottales</taxon>
        <taxon>Liparidae</taxon>
        <taxon>Liparis</taxon>
    </lineage>
</organism>
<protein>
    <submittedName>
        <fullName evidence="3">Protein FAM43B</fullName>
    </submittedName>
</protein>
<dbReference type="Pfam" id="PF14719">
    <property type="entry name" value="PID_2"/>
    <property type="match status" value="1"/>
</dbReference>
<evidence type="ECO:0000313" key="4">
    <source>
        <dbReference type="Proteomes" id="UP000314294"/>
    </source>
</evidence>
<evidence type="ECO:0000259" key="2">
    <source>
        <dbReference type="SMART" id="SM00462"/>
    </source>
</evidence>
<evidence type="ECO:0000256" key="1">
    <source>
        <dbReference type="SAM" id="MobiDB-lite"/>
    </source>
</evidence>
<feature type="compositionally biased region" description="Acidic residues" evidence="1">
    <location>
        <begin position="1"/>
        <end position="13"/>
    </location>
</feature>
<evidence type="ECO:0000313" key="3">
    <source>
        <dbReference type="EMBL" id="TNN36803.1"/>
    </source>
</evidence>
<dbReference type="InterPro" id="IPR051133">
    <property type="entry name" value="Adapter_Engulfment-Domain"/>
</dbReference>
<dbReference type="SMART" id="SM00462">
    <property type="entry name" value="PTB"/>
    <property type="match status" value="1"/>
</dbReference>
<accession>A0A4Z2F7G7</accession>
<dbReference type="PANTHER" id="PTHR11232">
    <property type="entry name" value="PHOSPHOTYROSINE INTERACTION DOMAIN-CONTAINING FAMILY MEMBER"/>
    <property type="match status" value="1"/>
</dbReference>